<dbReference type="OrthoDB" id="9809586at2"/>
<name>A0A3B0C6J8_9FLAO</name>
<organism evidence="2 3">
    <name type="scientific">Ulvibacterium marinum</name>
    <dbReference type="NCBI Taxonomy" id="2419782"/>
    <lineage>
        <taxon>Bacteria</taxon>
        <taxon>Pseudomonadati</taxon>
        <taxon>Bacteroidota</taxon>
        <taxon>Flavobacteriia</taxon>
        <taxon>Flavobacteriales</taxon>
        <taxon>Flavobacteriaceae</taxon>
        <taxon>Ulvibacterium</taxon>
    </lineage>
</organism>
<dbReference type="InterPro" id="IPR001509">
    <property type="entry name" value="Epimerase_deHydtase"/>
</dbReference>
<dbReference type="InterPro" id="IPR036291">
    <property type="entry name" value="NAD(P)-bd_dom_sf"/>
</dbReference>
<accession>A0A3B0C6J8</accession>
<evidence type="ECO:0000313" key="3">
    <source>
        <dbReference type="Proteomes" id="UP000276603"/>
    </source>
</evidence>
<dbReference type="PANTHER" id="PTHR12126">
    <property type="entry name" value="NADH-UBIQUINONE OXIDOREDUCTASE 39 KDA SUBUNIT-RELATED"/>
    <property type="match status" value="1"/>
</dbReference>
<reference evidence="2 3" key="1">
    <citation type="submission" date="2018-10" db="EMBL/GenBank/DDBJ databases">
        <title>Ulvibacterium marinum gen. nov., sp. nov., a novel marine bacterium of the family Flavobacteriaceae, isolated from a culture of the green alga Ulva prolifera.</title>
        <authorList>
            <person name="Zhang Z."/>
        </authorList>
    </citation>
    <scope>NUCLEOTIDE SEQUENCE [LARGE SCALE GENOMIC DNA]</scope>
    <source>
        <strain evidence="2 3">CCMM003</strain>
    </source>
</reference>
<keyword evidence="3" id="KW-1185">Reference proteome</keyword>
<protein>
    <submittedName>
        <fullName evidence="2">NAD-dependent epimerase/dehydratase family protein</fullName>
    </submittedName>
</protein>
<dbReference type="AlphaFoldDB" id="A0A3B0C6J8"/>
<comment type="caution">
    <text evidence="2">The sequence shown here is derived from an EMBL/GenBank/DDBJ whole genome shotgun (WGS) entry which is preliminary data.</text>
</comment>
<dbReference type="Pfam" id="PF01370">
    <property type="entry name" value="Epimerase"/>
    <property type="match status" value="1"/>
</dbReference>
<dbReference type="SUPFAM" id="SSF51735">
    <property type="entry name" value="NAD(P)-binding Rossmann-fold domains"/>
    <property type="match status" value="1"/>
</dbReference>
<dbReference type="InterPro" id="IPR051207">
    <property type="entry name" value="ComplexI_NDUFA9_subunit"/>
</dbReference>
<feature type="domain" description="NAD-dependent epimerase/dehydratase" evidence="1">
    <location>
        <begin position="110"/>
        <end position="248"/>
    </location>
</feature>
<dbReference type="RefSeq" id="WP_120712723.1">
    <property type="nucleotide sequence ID" value="NZ_RBCJ01000003.1"/>
</dbReference>
<dbReference type="PANTHER" id="PTHR12126:SF11">
    <property type="entry name" value="NADH DEHYDROGENASE [UBIQUINONE] 1 ALPHA SUBCOMPLEX SUBUNIT 9, MITOCHONDRIAL"/>
    <property type="match status" value="1"/>
</dbReference>
<dbReference type="GO" id="GO:0044877">
    <property type="term" value="F:protein-containing complex binding"/>
    <property type="evidence" value="ECO:0007669"/>
    <property type="project" value="TreeGrafter"/>
</dbReference>
<evidence type="ECO:0000313" key="2">
    <source>
        <dbReference type="EMBL" id="RKN79914.1"/>
    </source>
</evidence>
<gene>
    <name evidence="2" type="ORF">D7Z94_16765</name>
</gene>
<sequence>MYTNRRKFLKDFSMVGAATFSIPFVLPNPISAVKLNVLVLGGTNFLGPAIVNSLVDEGHNVTLFNRGITNPDLFPKLSKIRGDRKKGISGYQNLERAKKIWDVVIDVWPQNPNFVQNAITILRNRAKHYVFVSSIAVYANYGPIGLDENTARRKGNNYEQGNYNLNKVLCEKAVEEAFPGQFTIVRPGAIVGDRDSGPFGRYLLNRIKNRKEILAPNSNDPVQLIDAQDIGRFIASCLEKRVGGHFNLIGPASKLGYKDMLVLAKKALKSKVSILWMDPKFLVEEVKLEPFMEIPFWIPITFDPEPGFYQISNKKAIRHGLAFTEYDETVKTSYLSFKEKRFIEEEGYDVVFGISEERENDIIARWKEKTK</sequence>
<dbReference type="Proteomes" id="UP000276603">
    <property type="component" value="Unassembled WGS sequence"/>
</dbReference>
<dbReference type="EMBL" id="RBCJ01000003">
    <property type="protein sequence ID" value="RKN79914.1"/>
    <property type="molecule type" value="Genomic_DNA"/>
</dbReference>
<dbReference type="Gene3D" id="3.40.50.720">
    <property type="entry name" value="NAD(P)-binding Rossmann-like Domain"/>
    <property type="match status" value="1"/>
</dbReference>
<proteinExistence type="predicted"/>
<evidence type="ECO:0000259" key="1">
    <source>
        <dbReference type="Pfam" id="PF01370"/>
    </source>
</evidence>